<dbReference type="InterPro" id="IPR033644">
    <property type="entry name" value="Ferrochelatase_C"/>
</dbReference>
<dbReference type="AlphaFoldDB" id="A0A7S3QM29"/>
<protein>
    <recommendedName>
        <fullName evidence="9">Ferrochelatase</fullName>
        <ecNumber evidence="9">4.98.1.1</ecNumber>
    </recommendedName>
</protein>
<comment type="subcellular location">
    <subcellularLocation>
        <location evidence="1 9">Plastid</location>
        <location evidence="1 9">Chloroplast</location>
    </subcellularLocation>
</comment>
<comment type="similarity">
    <text evidence="3 9">Belongs to the ferrochelatase family.</text>
</comment>
<comment type="catalytic activity">
    <reaction evidence="8 9">
        <text>heme b + 2 H(+) = protoporphyrin IX + Fe(2+)</text>
        <dbReference type="Rhea" id="RHEA:22584"/>
        <dbReference type="ChEBI" id="CHEBI:15378"/>
        <dbReference type="ChEBI" id="CHEBI:29033"/>
        <dbReference type="ChEBI" id="CHEBI:57306"/>
        <dbReference type="ChEBI" id="CHEBI:60344"/>
        <dbReference type="EC" id="4.98.1.1"/>
    </reaction>
</comment>
<evidence type="ECO:0000256" key="1">
    <source>
        <dbReference type="ARBA" id="ARBA00004229"/>
    </source>
</evidence>
<dbReference type="CDD" id="cd00419">
    <property type="entry name" value="Ferrochelatase_C"/>
    <property type="match status" value="1"/>
</dbReference>
<evidence type="ECO:0000256" key="10">
    <source>
        <dbReference type="SAM" id="MobiDB-lite"/>
    </source>
</evidence>
<dbReference type="InterPro" id="IPR033659">
    <property type="entry name" value="Ferrochelatase_N"/>
</dbReference>
<comment type="pathway">
    <text evidence="2 9">Porphyrin-containing compound metabolism; protoheme biosynthesis; protoheme from protoporphyrin-IX: step 1/1.</text>
</comment>
<dbReference type="SUPFAM" id="SSF53800">
    <property type="entry name" value="Chelatase"/>
    <property type="match status" value="1"/>
</dbReference>
<feature type="region of interest" description="Disordered" evidence="10">
    <location>
        <begin position="75"/>
        <end position="96"/>
    </location>
</feature>
<dbReference type="InterPro" id="IPR019772">
    <property type="entry name" value="Ferrochelatase_AS"/>
</dbReference>
<proteinExistence type="inferred from homology"/>
<dbReference type="CDD" id="cd03411">
    <property type="entry name" value="Ferrochelatase_N"/>
    <property type="match status" value="1"/>
</dbReference>
<dbReference type="FunFam" id="3.40.50.1400:FF:000006">
    <property type="entry name" value="Ferrochelatase"/>
    <property type="match status" value="1"/>
</dbReference>
<keyword evidence="9" id="KW-0934">Plastid</keyword>
<evidence type="ECO:0000256" key="5">
    <source>
        <dbReference type="ARBA" id="ARBA00023133"/>
    </source>
</evidence>
<feature type="region of interest" description="Disordered" evidence="10">
    <location>
        <begin position="1"/>
        <end position="25"/>
    </location>
</feature>
<evidence type="ECO:0000256" key="6">
    <source>
        <dbReference type="ARBA" id="ARBA00023239"/>
    </source>
</evidence>
<evidence type="ECO:0000256" key="8">
    <source>
        <dbReference type="ARBA" id="ARBA00049380"/>
    </source>
</evidence>
<evidence type="ECO:0000313" key="11">
    <source>
        <dbReference type="EMBL" id="CAE0486732.1"/>
    </source>
</evidence>
<dbReference type="PANTHER" id="PTHR11108:SF1">
    <property type="entry name" value="FERROCHELATASE, MITOCHONDRIAL"/>
    <property type="match status" value="1"/>
</dbReference>
<keyword evidence="6 9" id="KW-0456">Lyase</keyword>
<dbReference type="Gene3D" id="3.40.50.1400">
    <property type="match status" value="2"/>
</dbReference>
<accession>A0A7S3QM29</accession>
<dbReference type="GO" id="GO:0009507">
    <property type="term" value="C:chloroplast"/>
    <property type="evidence" value="ECO:0007669"/>
    <property type="project" value="UniProtKB-SubCell"/>
</dbReference>
<name>A0A7S3QM29_DUNTE</name>
<keyword evidence="4 9" id="KW-0408">Iron</keyword>
<dbReference type="EMBL" id="HBIP01003834">
    <property type="protein sequence ID" value="CAE0486732.1"/>
    <property type="molecule type" value="Transcribed_RNA"/>
</dbReference>
<dbReference type="PANTHER" id="PTHR11108">
    <property type="entry name" value="FERROCHELATASE"/>
    <property type="match status" value="1"/>
</dbReference>
<reference evidence="11" key="1">
    <citation type="submission" date="2021-01" db="EMBL/GenBank/DDBJ databases">
        <authorList>
            <person name="Corre E."/>
            <person name="Pelletier E."/>
            <person name="Niang G."/>
            <person name="Scheremetjew M."/>
            <person name="Finn R."/>
            <person name="Kale V."/>
            <person name="Holt S."/>
            <person name="Cochrane G."/>
            <person name="Meng A."/>
            <person name="Brown T."/>
            <person name="Cohen L."/>
        </authorList>
    </citation>
    <scope>NUCLEOTIDE SEQUENCE</scope>
    <source>
        <strain evidence="11">CCMP1320</strain>
    </source>
</reference>
<dbReference type="GO" id="GO:0004325">
    <property type="term" value="F:ferrochelatase activity"/>
    <property type="evidence" value="ECO:0007669"/>
    <property type="project" value="UniProtKB-UniRule"/>
</dbReference>
<dbReference type="EC" id="4.98.1.1" evidence="9"/>
<dbReference type="NCBIfam" id="TIGR00109">
    <property type="entry name" value="hemH"/>
    <property type="match status" value="1"/>
</dbReference>
<sequence>MNTSSVASCSGRGEQLLPSTSSHQWTHCPRRFMSRRRAAGVEELLRRSTTNPQRPSHLKPASVAAAALSNNVSAFKPEPAVEQRSAQGGGGNNQRSATDKVGVLLLNLGGPDTLDDVQPFLYNLFADPDIIRLPGAAKYLQPLLAYVLSNARAPKSAEGYASIGGGSPLRSITQKQADALTVSLREKGLNANVYVGMRYWHPYTEEALEQIKRDNVGRLVILPLYPQFSISTSGSSLRLLEKILKEDQQLQGLRHTVIPSWYQRKGYVDAMTDLICQELTKFSDPQSVELFFSAHGVPKSYVEEAGDPYKEEMEECIALIVAEVKRRGYNNHHTLAYQSRVGPVEWLQPYTDDSIKELGANGTKSMLAVPVSFVSEHIETLEEIDMEYRELAEESGIENWGRVPALNTNQLFIDDLADAVLEALPYVGMVAKPSDALVPQGELEALLQAYDRERRALPSPVVVWQWGWTKSAETWNGRLAMVALFVIVTIELATGQPILRNLLELD</sequence>
<dbReference type="InterPro" id="IPR001015">
    <property type="entry name" value="Ferrochelatase"/>
</dbReference>
<evidence type="ECO:0000256" key="4">
    <source>
        <dbReference type="ARBA" id="ARBA00023004"/>
    </source>
</evidence>
<organism evidence="11">
    <name type="scientific">Dunaliella tertiolecta</name>
    <name type="common">Green alga</name>
    <dbReference type="NCBI Taxonomy" id="3047"/>
    <lineage>
        <taxon>Eukaryota</taxon>
        <taxon>Viridiplantae</taxon>
        <taxon>Chlorophyta</taxon>
        <taxon>core chlorophytes</taxon>
        <taxon>Chlorophyceae</taxon>
        <taxon>CS clade</taxon>
        <taxon>Chlamydomonadales</taxon>
        <taxon>Dunaliellaceae</taxon>
        <taxon>Dunaliella</taxon>
    </lineage>
</organism>
<evidence type="ECO:0000256" key="9">
    <source>
        <dbReference type="RuleBase" id="RU000607"/>
    </source>
</evidence>
<evidence type="ECO:0000256" key="3">
    <source>
        <dbReference type="ARBA" id="ARBA00007718"/>
    </source>
</evidence>
<dbReference type="PROSITE" id="PS00534">
    <property type="entry name" value="FERROCHELATASE"/>
    <property type="match status" value="1"/>
</dbReference>
<evidence type="ECO:0000256" key="7">
    <source>
        <dbReference type="ARBA" id="ARBA00023244"/>
    </source>
</evidence>
<keyword evidence="5 9" id="KW-0350">Heme biosynthesis</keyword>
<dbReference type="SUPFAM" id="SSF103511">
    <property type="entry name" value="Chlorophyll a-b binding protein"/>
    <property type="match status" value="1"/>
</dbReference>
<keyword evidence="7 9" id="KW-0627">Porphyrin biosynthesis</keyword>
<gene>
    <name evidence="11" type="ORF">DTER00134_LOCUS1771</name>
</gene>
<dbReference type="GO" id="GO:0005739">
    <property type="term" value="C:mitochondrion"/>
    <property type="evidence" value="ECO:0007669"/>
    <property type="project" value="TreeGrafter"/>
</dbReference>
<dbReference type="GO" id="GO:0006783">
    <property type="term" value="P:heme biosynthetic process"/>
    <property type="evidence" value="ECO:0007669"/>
    <property type="project" value="UniProtKB-UniRule"/>
</dbReference>
<keyword evidence="9" id="KW-0150">Chloroplast</keyword>
<dbReference type="HAMAP" id="MF_00323">
    <property type="entry name" value="Ferrochelatase"/>
    <property type="match status" value="1"/>
</dbReference>
<dbReference type="Pfam" id="PF00762">
    <property type="entry name" value="Ferrochelatase"/>
    <property type="match status" value="1"/>
</dbReference>
<evidence type="ECO:0000256" key="2">
    <source>
        <dbReference type="ARBA" id="ARBA00004943"/>
    </source>
</evidence>
<dbReference type="UniPathway" id="UPA00252">
    <property type="reaction ID" value="UER00325"/>
</dbReference>
<comment type="function">
    <text evidence="9">Catalyzes the ferrous insertion into protoporphyrin IX.</text>
</comment>